<feature type="domain" description="YdhG-like" evidence="1">
    <location>
        <begin position="8"/>
        <end position="114"/>
    </location>
</feature>
<name>A0ABU9BYV3_9BURK</name>
<dbReference type="RefSeq" id="WP_341429524.1">
    <property type="nucleotide sequence ID" value="NZ_JBBUTG010000077.1"/>
</dbReference>
<evidence type="ECO:0000259" key="1">
    <source>
        <dbReference type="Pfam" id="PF08818"/>
    </source>
</evidence>
<dbReference type="InterPro" id="IPR014922">
    <property type="entry name" value="YdhG-like"/>
</dbReference>
<evidence type="ECO:0000313" key="3">
    <source>
        <dbReference type="Proteomes" id="UP001371218"/>
    </source>
</evidence>
<reference evidence="2 3" key="1">
    <citation type="submission" date="2024-04" db="EMBL/GenBank/DDBJ databases">
        <title>Novel species of the genus Ideonella isolated from streams.</title>
        <authorList>
            <person name="Lu H."/>
        </authorList>
    </citation>
    <scope>NUCLEOTIDE SEQUENCE [LARGE SCALE GENOMIC DNA]</scope>
    <source>
        <strain evidence="2 3">DXS29W</strain>
    </source>
</reference>
<dbReference type="EMBL" id="JBBUTG010000077">
    <property type="protein sequence ID" value="MEK8035091.1"/>
    <property type="molecule type" value="Genomic_DNA"/>
</dbReference>
<gene>
    <name evidence="2" type="ORF">AACH06_30100</name>
</gene>
<dbReference type="Gene3D" id="3.90.1150.200">
    <property type="match status" value="1"/>
</dbReference>
<sequence>MAELVHPHKPEIEALRKLMLEVEPSVQEGVKWNAPSFRTSEYFATTHLRAKSGLSVVLHLGAKVRQLPAGGVTIEDPAKLLKWLSKDRAMVEFATAEEFNNSKAAFRAVLRQWVKYV</sequence>
<dbReference type="SUPFAM" id="SSF159888">
    <property type="entry name" value="YdhG-like"/>
    <property type="match status" value="1"/>
</dbReference>
<comment type="caution">
    <text evidence="2">The sequence shown here is derived from an EMBL/GenBank/DDBJ whole genome shotgun (WGS) entry which is preliminary data.</text>
</comment>
<organism evidence="2 3">
    <name type="scientific">Ideonella lacteola</name>
    <dbReference type="NCBI Taxonomy" id="2984193"/>
    <lineage>
        <taxon>Bacteria</taxon>
        <taxon>Pseudomonadati</taxon>
        <taxon>Pseudomonadota</taxon>
        <taxon>Betaproteobacteria</taxon>
        <taxon>Burkholderiales</taxon>
        <taxon>Sphaerotilaceae</taxon>
        <taxon>Ideonella</taxon>
    </lineage>
</organism>
<protein>
    <submittedName>
        <fullName evidence="2">DUF1801 domain-containing protein</fullName>
    </submittedName>
</protein>
<accession>A0ABU9BYV3</accession>
<evidence type="ECO:0000313" key="2">
    <source>
        <dbReference type="EMBL" id="MEK8035091.1"/>
    </source>
</evidence>
<dbReference type="Proteomes" id="UP001371218">
    <property type="component" value="Unassembled WGS sequence"/>
</dbReference>
<dbReference type="Pfam" id="PF08818">
    <property type="entry name" value="DUF1801"/>
    <property type="match status" value="1"/>
</dbReference>
<proteinExistence type="predicted"/>
<keyword evidence="3" id="KW-1185">Reference proteome</keyword>